<sequence length="74" mass="8659">MWRRTTFWMDTNRGDVNDSASFDGRHHLLENGRKPKNEDDANWFSKFTFFWINSLINAAAKGQLLEIDDLPKGN</sequence>
<protein>
    <submittedName>
        <fullName evidence="1">Uncharacterized protein</fullName>
    </submittedName>
</protein>
<dbReference type="EMBL" id="KL363201">
    <property type="protein sequence ID" value="KFD55168.1"/>
    <property type="molecule type" value="Genomic_DNA"/>
</dbReference>
<dbReference type="AlphaFoldDB" id="A0A085MD72"/>
<gene>
    <name evidence="1" type="ORF">M513_03809</name>
</gene>
<keyword evidence="2" id="KW-1185">Reference proteome</keyword>
<name>A0A085MD72_9BILA</name>
<accession>A0A085MD72</accession>
<evidence type="ECO:0000313" key="2">
    <source>
        <dbReference type="Proteomes" id="UP000030764"/>
    </source>
</evidence>
<dbReference type="Proteomes" id="UP000030764">
    <property type="component" value="Unassembled WGS sequence"/>
</dbReference>
<organism evidence="1 2">
    <name type="scientific">Trichuris suis</name>
    <name type="common">pig whipworm</name>
    <dbReference type="NCBI Taxonomy" id="68888"/>
    <lineage>
        <taxon>Eukaryota</taxon>
        <taxon>Metazoa</taxon>
        <taxon>Ecdysozoa</taxon>
        <taxon>Nematoda</taxon>
        <taxon>Enoplea</taxon>
        <taxon>Dorylaimia</taxon>
        <taxon>Trichinellida</taxon>
        <taxon>Trichuridae</taxon>
        <taxon>Trichuris</taxon>
    </lineage>
</organism>
<reference evidence="1 2" key="1">
    <citation type="journal article" date="2014" name="Nat. Genet.">
        <title>Genome and transcriptome of the porcine whipworm Trichuris suis.</title>
        <authorList>
            <person name="Jex A.R."/>
            <person name="Nejsum P."/>
            <person name="Schwarz E.M."/>
            <person name="Hu L."/>
            <person name="Young N.D."/>
            <person name="Hall R.S."/>
            <person name="Korhonen P.K."/>
            <person name="Liao S."/>
            <person name="Thamsborg S."/>
            <person name="Xia J."/>
            <person name="Xu P."/>
            <person name="Wang S."/>
            <person name="Scheerlinck J.P."/>
            <person name="Hofmann A."/>
            <person name="Sternberg P.W."/>
            <person name="Wang J."/>
            <person name="Gasser R.B."/>
        </authorList>
    </citation>
    <scope>NUCLEOTIDE SEQUENCE [LARGE SCALE GENOMIC DNA]</scope>
    <source>
        <strain evidence="1">DCEP-RM93M</strain>
    </source>
</reference>
<feature type="non-terminal residue" evidence="1">
    <location>
        <position position="74"/>
    </location>
</feature>
<evidence type="ECO:0000313" key="1">
    <source>
        <dbReference type="EMBL" id="KFD55168.1"/>
    </source>
</evidence>
<proteinExistence type="predicted"/>